<protein>
    <recommendedName>
        <fullName evidence="8">EamA domain-containing protein</fullName>
    </recommendedName>
</protein>
<gene>
    <name evidence="9" type="ORF">ACHAXA_003609</name>
</gene>
<sequence length="479" mass="51088">MQRITLVLLYAMASPPSDGFSMPLSIGRYRRPPHRLRPRSCTATTSMNPFYNHSVASSTSSSSVPHSHTDSSSPSALLLSGNRMAMQSSDEDDPRDDDVLFLDVGSRCVEAGRIRHRPPHDDDIPSSTPSHAEALLSTYVGPRFVLALVAVLYGTNFPLGAIMNDNLPASAATSSRMVLASIVLSPFLARLRPNLVRRVLLGGAFVSLGYISQSVALIDTSPALVSFLGSATVLVCPALQWLVDGRPMGMRDAPQTWLAAALCLSGVAALELFDSSTNTLSLALLSRLGTGDALSLVQAIGFGTGVFLSEKMMKEEPDQALPITAGLVSTTAFLAMLWCFADGWMTRPGWESMGLPGLFVDANMRTVALAVLWTGVVSTSLNFYIEITALGRVPSSEASVILATEPLWASLFAAVLFHEQFGTSDYVGGVLMISACLVNTLRPSDIMGFFGVRVVDQAPVQVGPEVSKSRPKQSDGSSQ</sequence>
<evidence type="ECO:0000259" key="8">
    <source>
        <dbReference type="Pfam" id="PF00892"/>
    </source>
</evidence>
<comment type="subcellular location">
    <subcellularLocation>
        <location evidence="1">Cell membrane</location>
        <topology evidence="1">Multi-pass membrane protein</topology>
    </subcellularLocation>
</comment>
<name>A0ABD3SQ23_9STRA</name>
<evidence type="ECO:0000313" key="10">
    <source>
        <dbReference type="Proteomes" id="UP001530377"/>
    </source>
</evidence>
<dbReference type="InterPro" id="IPR000620">
    <property type="entry name" value="EamA_dom"/>
</dbReference>
<accession>A0ABD3SQ23</accession>
<feature type="transmembrane region" description="Helical" evidence="7">
    <location>
        <begin position="224"/>
        <end position="243"/>
    </location>
</feature>
<evidence type="ECO:0000256" key="5">
    <source>
        <dbReference type="ARBA" id="ARBA00023136"/>
    </source>
</evidence>
<dbReference type="SUPFAM" id="SSF103481">
    <property type="entry name" value="Multidrug resistance efflux transporter EmrE"/>
    <property type="match status" value="2"/>
</dbReference>
<feature type="transmembrane region" description="Helical" evidence="7">
    <location>
        <begin position="199"/>
        <end position="218"/>
    </location>
</feature>
<dbReference type="InterPro" id="IPR037185">
    <property type="entry name" value="EmrE-like"/>
</dbReference>
<evidence type="ECO:0000256" key="1">
    <source>
        <dbReference type="ARBA" id="ARBA00004651"/>
    </source>
</evidence>
<feature type="domain" description="EamA" evidence="8">
    <location>
        <begin position="291"/>
        <end position="439"/>
    </location>
</feature>
<dbReference type="EMBL" id="JALLPB020000019">
    <property type="protein sequence ID" value="KAL3826545.1"/>
    <property type="molecule type" value="Genomic_DNA"/>
</dbReference>
<comment type="caution">
    <text evidence="9">The sequence shown here is derived from an EMBL/GenBank/DDBJ whole genome shotgun (WGS) entry which is preliminary data.</text>
</comment>
<dbReference type="Proteomes" id="UP001530377">
    <property type="component" value="Unassembled WGS sequence"/>
</dbReference>
<evidence type="ECO:0000256" key="7">
    <source>
        <dbReference type="SAM" id="Phobius"/>
    </source>
</evidence>
<feature type="transmembrane region" description="Helical" evidence="7">
    <location>
        <begin position="255"/>
        <end position="273"/>
    </location>
</feature>
<proteinExistence type="predicted"/>
<feature type="transmembrane region" description="Helical" evidence="7">
    <location>
        <begin position="321"/>
        <end position="344"/>
    </location>
</feature>
<evidence type="ECO:0000313" key="9">
    <source>
        <dbReference type="EMBL" id="KAL3826545.1"/>
    </source>
</evidence>
<reference evidence="9 10" key="1">
    <citation type="submission" date="2024-10" db="EMBL/GenBank/DDBJ databases">
        <title>Updated reference genomes for cyclostephanoid diatoms.</title>
        <authorList>
            <person name="Roberts W.R."/>
            <person name="Alverson A.J."/>
        </authorList>
    </citation>
    <scope>NUCLEOTIDE SEQUENCE [LARGE SCALE GENOMIC DNA]</scope>
    <source>
        <strain evidence="9 10">AJA228-03</strain>
    </source>
</reference>
<evidence type="ECO:0000256" key="2">
    <source>
        <dbReference type="ARBA" id="ARBA00022475"/>
    </source>
</evidence>
<feature type="transmembrane region" description="Helical" evidence="7">
    <location>
        <begin position="364"/>
        <end position="385"/>
    </location>
</feature>
<evidence type="ECO:0000256" key="6">
    <source>
        <dbReference type="SAM" id="MobiDB-lite"/>
    </source>
</evidence>
<evidence type="ECO:0000256" key="4">
    <source>
        <dbReference type="ARBA" id="ARBA00022989"/>
    </source>
</evidence>
<keyword evidence="5 7" id="KW-0472">Membrane</keyword>
<feature type="transmembrane region" description="Helical" evidence="7">
    <location>
        <begin position="293"/>
        <end position="309"/>
    </location>
</feature>
<keyword evidence="2" id="KW-1003">Cell membrane</keyword>
<keyword evidence="4 7" id="KW-1133">Transmembrane helix</keyword>
<feature type="region of interest" description="Disordered" evidence="6">
    <location>
        <begin position="52"/>
        <end position="76"/>
    </location>
</feature>
<dbReference type="GO" id="GO:0005886">
    <property type="term" value="C:plasma membrane"/>
    <property type="evidence" value="ECO:0007669"/>
    <property type="project" value="UniProtKB-SubCell"/>
</dbReference>
<dbReference type="InterPro" id="IPR051258">
    <property type="entry name" value="Diverse_Substrate_Transporter"/>
</dbReference>
<dbReference type="PANTHER" id="PTHR42920">
    <property type="entry name" value="OS03G0707200 PROTEIN-RELATED"/>
    <property type="match status" value="1"/>
</dbReference>
<dbReference type="PANTHER" id="PTHR42920:SF5">
    <property type="entry name" value="EAMA DOMAIN-CONTAINING PROTEIN"/>
    <property type="match status" value="1"/>
</dbReference>
<feature type="transmembrane region" description="Helical" evidence="7">
    <location>
        <begin position="167"/>
        <end position="187"/>
    </location>
</feature>
<feature type="domain" description="EamA" evidence="8">
    <location>
        <begin position="145"/>
        <end position="268"/>
    </location>
</feature>
<organism evidence="9 10">
    <name type="scientific">Cyclostephanos tholiformis</name>
    <dbReference type="NCBI Taxonomy" id="382380"/>
    <lineage>
        <taxon>Eukaryota</taxon>
        <taxon>Sar</taxon>
        <taxon>Stramenopiles</taxon>
        <taxon>Ochrophyta</taxon>
        <taxon>Bacillariophyta</taxon>
        <taxon>Coscinodiscophyceae</taxon>
        <taxon>Thalassiosirophycidae</taxon>
        <taxon>Stephanodiscales</taxon>
        <taxon>Stephanodiscaceae</taxon>
        <taxon>Cyclostephanos</taxon>
    </lineage>
</organism>
<feature type="compositionally biased region" description="Low complexity" evidence="6">
    <location>
        <begin position="54"/>
        <end position="76"/>
    </location>
</feature>
<dbReference type="AlphaFoldDB" id="A0ABD3SQ23"/>
<keyword evidence="10" id="KW-1185">Reference proteome</keyword>
<evidence type="ECO:0000256" key="3">
    <source>
        <dbReference type="ARBA" id="ARBA00022692"/>
    </source>
</evidence>
<dbReference type="Pfam" id="PF00892">
    <property type="entry name" value="EamA"/>
    <property type="match status" value="2"/>
</dbReference>
<keyword evidence="3 7" id="KW-0812">Transmembrane</keyword>